<evidence type="ECO:0000256" key="3">
    <source>
        <dbReference type="ARBA" id="ARBA00022771"/>
    </source>
</evidence>
<dbReference type="GO" id="GO:0005634">
    <property type="term" value="C:nucleus"/>
    <property type="evidence" value="ECO:0007669"/>
    <property type="project" value="UniProtKB-SubCell"/>
</dbReference>
<dbReference type="PANTHER" id="PTHR45801:SF94">
    <property type="entry name" value="ZINC FINGER PROTEIN 10"/>
    <property type="match status" value="1"/>
</dbReference>
<evidence type="ECO:0000256" key="2">
    <source>
        <dbReference type="ARBA" id="ARBA00022723"/>
    </source>
</evidence>
<evidence type="ECO:0000313" key="11">
    <source>
        <dbReference type="EMBL" id="CAK9185354.1"/>
    </source>
</evidence>
<keyword evidence="5" id="KW-0805">Transcription regulation</keyword>
<dbReference type="GO" id="GO:0008270">
    <property type="term" value="F:zinc ion binding"/>
    <property type="evidence" value="ECO:0007669"/>
    <property type="project" value="UniProtKB-KW"/>
</dbReference>
<protein>
    <recommendedName>
        <fullName evidence="10">C2H2-type domain-containing protein</fullName>
    </recommendedName>
</protein>
<keyword evidence="4" id="KW-0862">Zinc</keyword>
<evidence type="ECO:0000256" key="5">
    <source>
        <dbReference type="ARBA" id="ARBA00023015"/>
    </source>
</evidence>
<dbReference type="PROSITE" id="PS50157">
    <property type="entry name" value="ZINC_FINGER_C2H2_2"/>
    <property type="match status" value="1"/>
</dbReference>
<dbReference type="Proteomes" id="UP001642360">
    <property type="component" value="Unassembled WGS sequence"/>
</dbReference>
<dbReference type="SMART" id="SM00355">
    <property type="entry name" value="ZnF_C2H2"/>
    <property type="match status" value="1"/>
</dbReference>
<keyword evidence="2" id="KW-0479">Metal-binding</keyword>
<keyword evidence="6" id="KW-0804">Transcription</keyword>
<keyword evidence="12" id="KW-1185">Reference proteome</keyword>
<comment type="subcellular location">
    <subcellularLocation>
        <location evidence="1">Nucleus</location>
    </subcellularLocation>
</comment>
<evidence type="ECO:0000259" key="10">
    <source>
        <dbReference type="PROSITE" id="PS50157"/>
    </source>
</evidence>
<keyword evidence="3 8" id="KW-0863">Zinc-finger</keyword>
<evidence type="ECO:0000313" key="12">
    <source>
        <dbReference type="Proteomes" id="UP001642360"/>
    </source>
</evidence>
<feature type="domain" description="C2H2-type" evidence="10">
    <location>
        <begin position="55"/>
        <end position="82"/>
    </location>
</feature>
<evidence type="ECO:0000256" key="9">
    <source>
        <dbReference type="SAM" id="MobiDB-lite"/>
    </source>
</evidence>
<name>A0ABC8UWF0_9AQUA</name>
<evidence type="ECO:0000256" key="6">
    <source>
        <dbReference type="ARBA" id="ARBA00023163"/>
    </source>
</evidence>
<keyword evidence="7" id="KW-0539">Nucleus</keyword>
<comment type="caution">
    <text evidence="11">The sequence shown here is derived from an EMBL/GenBank/DDBJ whole genome shotgun (WGS) entry which is preliminary data.</text>
</comment>
<accession>A0ABC8UWF0</accession>
<dbReference type="PANTHER" id="PTHR45801">
    <property type="entry name" value="OS07G0101800 PROTEIN"/>
    <property type="match status" value="1"/>
</dbReference>
<sequence length="300" mass="33674">MEQARNWMWTKRKHCLNSPFLASTNPSYGDSWEEQAFAEDAAGTLGGCIWPPRSYSCSFCRREFRSAQALGGHMNVHRRDRARLKESPSPQNEILSHENSYNHILNPCTSLDLQYPSQICTLFYNPNSDPDRGVFPPPSSRSRVQLIQAPPTLTNGDEKTFVSPFCPSIFKDYHKKTSISSSPWGSNVAVDRNLHVSDLKDEEKNSKTFESNSGISEDYITTDLSASLDLVVCRTLSPPSPSGAKEEALSFKRRRTEGMTLPFLNKPSTVDRHHHQSEVLAPSRPSSIEDLDLELRLGTA</sequence>
<dbReference type="Pfam" id="PF13912">
    <property type="entry name" value="zf-C2H2_6"/>
    <property type="match status" value="1"/>
</dbReference>
<dbReference type="Gene3D" id="3.30.160.60">
    <property type="entry name" value="Classic Zinc Finger"/>
    <property type="match status" value="1"/>
</dbReference>
<dbReference type="AlphaFoldDB" id="A0ABC8UWF0"/>
<evidence type="ECO:0000256" key="7">
    <source>
        <dbReference type="ARBA" id="ARBA00023242"/>
    </source>
</evidence>
<evidence type="ECO:0000256" key="4">
    <source>
        <dbReference type="ARBA" id="ARBA00022833"/>
    </source>
</evidence>
<reference evidence="11 12" key="1">
    <citation type="submission" date="2024-02" db="EMBL/GenBank/DDBJ databases">
        <authorList>
            <person name="Vignale AGUSTIN F."/>
            <person name="Sosa J E."/>
            <person name="Modenutti C."/>
        </authorList>
    </citation>
    <scope>NUCLEOTIDE SEQUENCE [LARGE SCALE GENOMIC DNA]</scope>
</reference>
<proteinExistence type="predicted"/>
<dbReference type="InterPro" id="IPR052426">
    <property type="entry name" value="Plant_dev_regulator"/>
</dbReference>
<dbReference type="InterPro" id="IPR013087">
    <property type="entry name" value="Znf_C2H2_type"/>
</dbReference>
<organism evidence="11 12">
    <name type="scientific">Ilex paraguariensis</name>
    <name type="common">yerba mate</name>
    <dbReference type="NCBI Taxonomy" id="185542"/>
    <lineage>
        <taxon>Eukaryota</taxon>
        <taxon>Viridiplantae</taxon>
        <taxon>Streptophyta</taxon>
        <taxon>Embryophyta</taxon>
        <taxon>Tracheophyta</taxon>
        <taxon>Spermatophyta</taxon>
        <taxon>Magnoliopsida</taxon>
        <taxon>eudicotyledons</taxon>
        <taxon>Gunneridae</taxon>
        <taxon>Pentapetalae</taxon>
        <taxon>asterids</taxon>
        <taxon>campanulids</taxon>
        <taxon>Aquifoliales</taxon>
        <taxon>Aquifoliaceae</taxon>
        <taxon>Ilex</taxon>
    </lineage>
</organism>
<gene>
    <name evidence="11" type="ORF">ILEXP_LOCUS55748</name>
</gene>
<dbReference type="PROSITE" id="PS00028">
    <property type="entry name" value="ZINC_FINGER_C2H2_1"/>
    <property type="match status" value="1"/>
</dbReference>
<dbReference type="EMBL" id="CAUOFW020009279">
    <property type="protein sequence ID" value="CAK9185354.1"/>
    <property type="molecule type" value="Genomic_DNA"/>
</dbReference>
<dbReference type="SUPFAM" id="SSF57667">
    <property type="entry name" value="beta-beta-alpha zinc fingers"/>
    <property type="match status" value="1"/>
</dbReference>
<feature type="region of interest" description="Disordered" evidence="9">
    <location>
        <begin position="260"/>
        <end position="288"/>
    </location>
</feature>
<evidence type="ECO:0000256" key="8">
    <source>
        <dbReference type="PROSITE-ProRule" id="PRU00042"/>
    </source>
</evidence>
<evidence type="ECO:0000256" key="1">
    <source>
        <dbReference type="ARBA" id="ARBA00004123"/>
    </source>
</evidence>
<dbReference type="InterPro" id="IPR036236">
    <property type="entry name" value="Znf_C2H2_sf"/>
</dbReference>